<feature type="domain" description="Phage tail lysozyme" evidence="3">
    <location>
        <begin position="8"/>
        <end position="178"/>
    </location>
</feature>
<feature type="compositionally biased region" description="Low complexity" evidence="1">
    <location>
        <begin position="370"/>
        <end position="385"/>
    </location>
</feature>
<gene>
    <name evidence="5" type="ORF">ERS852498_01099</name>
</gene>
<dbReference type="Pfam" id="PF25309">
    <property type="entry name" value="ELLD"/>
    <property type="match status" value="1"/>
</dbReference>
<dbReference type="InterPro" id="IPR036365">
    <property type="entry name" value="PGBD-like_sf"/>
</dbReference>
<name>A0A174JX56_9FIRM</name>
<dbReference type="AlphaFoldDB" id="A0A174JX56"/>
<evidence type="ECO:0000313" key="5">
    <source>
        <dbReference type="EMBL" id="CUP04354.1"/>
    </source>
</evidence>
<evidence type="ECO:0000259" key="4">
    <source>
        <dbReference type="Pfam" id="PF25309"/>
    </source>
</evidence>
<reference evidence="5 6" key="1">
    <citation type="submission" date="2015-09" db="EMBL/GenBank/DDBJ databases">
        <authorList>
            <consortium name="Pathogen Informatics"/>
        </authorList>
    </citation>
    <scope>NUCLEOTIDE SEQUENCE [LARGE SCALE GENOMIC DNA]</scope>
    <source>
        <strain evidence="5 6">2789STDY5834885</strain>
    </source>
</reference>
<evidence type="ECO:0000259" key="3">
    <source>
        <dbReference type="Pfam" id="PF18013"/>
    </source>
</evidence>
<dbReference type="InterPro" id="IPR057370">
    <property type="entry name" value="ELLD"/>
</dbReference>
<dbReference type="InterPro" id="IPR002477">
    <property type="entry name" value="Peptidoglycan-bd-like"/>
</dbReference>
<organism evidence="5 6">
    <name type="scientific">Fusicatenibacter saccharivorans</name>
    <dbReference type="NCBI Taxonomy" id="1150298"/>
    <lineage>
        <taxon>Bacteria</taxon>
        <taxon>Bacillati</taxon>
        <taxon>Bacillota</taxon>
        <taxon>Clostridia</taxon>
        <taxon>Lachnospirales</taxon>
        <taxon>Lachnospiraceae</taxon>
        <taxon>Fusicatenibacter</taxon>
    </lineage>
</organism>
<sequence length="522" mass="57458">MAISRNMNTDAAYNCLIAAGATVYGACGAMGNIFAESGFNPRNLEDLCEERQGHKYTDDTYTEAVDSGEISRELFLHPMGDSRQYGYGLCQWTSAGRKAGLYDLAKQKGVSIGDPAMQIEYMISELQSKYRSVFYVLKTAKTVQEASDVFLTKFEQPMDTGSGVKSKRAFYGEQYYMLYQSENEKEEKPMSLISNSGHDENGRYSGGRAGDQTGTEWALIPWYSRPWKCVLRYPNSAVRAKIAELAVKAAKNDLVGYDQSQRDTYWQHLKASNYDPSQITVACEADCSAGVIANVRAVGYLLDIDALKNLKATYTGDMRKAFKAAGFLVLTESKYLNGPDYLLEGDVLLNDGAHTATNVENGRYSGGTSGVNTNTGSGSNTARNNVSDGQKWLNSNYGDKILKYSGAKLRVDGDYGDKSRWAALAVWKDLMNRRYGTKLDPTNKNFFESCKKVASKATVSHGTQGTFTFLVQFILAAKGFYFGNMDALCGDGLTAAIKSYQKSKGLEADGYCGANTWYALFN</sequence>
<dbReference type="SUPFAM" id="SSF47090">
    <property type="entry name" value="PGBD-like"/>
    <property type="match status" value="1"/>
</dbReference>
<evidence type="ECO:0000259" key="2">
    <source>
        <dbReference type="Pfam" id="PF01471"/>
    </source>
</evidence>
<accession>A0A174JX56</accession>
<dbReference type="Pfam" id="PF01471">
    <property type="entry name" value="PG_binding_1"/>
    <property type="match status" value="1"/>
</dbReference>
<dbReference type="InterPro" id="IPR036366">
    <property type="entry name" value="PGBDSf"/>
</dbReference>
<proteinExistence type="predicted"/>
<feature type="domain" description="Endolysin-like" evidence="4">
    <location>
        <begin position="193"/>
        <end position="364"/>
    </location>
</feature>
<feature type="region of interest" description="Disordered" evidence="1">
    <location>
        <begin position="360"/>
        <end position="386"/>
    </location>
</feature>
<evidence type="ECO:0000256" key="1">
    <source>
        <dbReference type="SAM" id="MobiDB-lite"/>
    </source>
</evidence>
<dbReference type="InterPro" id="IPR041219">
    <property type="entry name" value="Phage_lysozyme2"/>
</dbReference>
<dbReference type="Proteomes" id="UP000095709">
    <property type="component" value="Unassembled WGS sequence"/>
</dbReference>
<evidence type="ECO:0000313" key="6">
    <source>
        <dbReference type="Proteomes" id="UP000095709"/>
    </source>
</evidence>
<dbReference type="Gene3D" id="1.10.530.10">
    <property type="match status" value="1"/>
</dbReference>
<dbReference type="Pfam" id="PF18013">
    <property type="entry name" value="Phage_lysozyme2"/>
    <property type="match status" value="1"/>
</dbReference>
<dbReference type="EMBL" id="CZAL01000005">
    <property type="protein sequence ID" value="CUP04354.1"/>
    <property type="molecule type" value="Genomic_DNA"/>
</dbReference>
<dbReference type="Gene3D" id="1.10.101.10">
    <property type="entry name" value="PGBD-like superfamily/PGBD"/>
    <property type="match status" value="1"/>
</dbReference>
<dbReference type="RefSeq" id="WP_055265913.1">
    <property type="nucleotide sequence ID" value="NZ_CZAL01000005.1"/>
</dbReference>
<protein>
    <submittedName>
        <fullName evidence="5">Spore cortex-lytic enzyme</fullName>
    </submittedName>
</protein>
<feature type="domain" description="Peptidoglycan binding-like" evidence="2">
    <location>
        <begin position="471"/>
        <end position="520"/>
    </location>
</feature>